<comment type="similarity">
    <text evidence="3">Belongs to the CNEP1R1 family.</text>
</comment>
<dbReference type="EnsemblMetazoa" id="XM_001949003.5">
    <property type="protein sequence ID" value="XP_001949038.1"/>
    <property type="gene ID" value="LOC100165948"/>
</dbReference>
<comment type="subcellular location">
    <subcellularLocation>
        <location evidence="2">Cytoplasm</location>
    </subcellularLocation>
    <subcellularLocation>
        <location evidence="1">Nucleus membrane</location>
        <topology evidence="1">Multi-pass membrane protein</topology>
    </subcellularLocation>
</comment>
<dbReference type="GO" id="GO:0031965">
    <property type="term" value="C:nuclear membrane"/>
    <property type="evidence" value="ECO:0007669"/>
    <property type="project" value="UniProtKB-SubCell"/>
</dbReference>
<evidence type="ECO:0000256" key="10">
    <source>
        <dbReference type="ARBA" id="ARBA00030458"/>
    </source>
</evidence>
<evidence type="ECO:0000256" key="11">
    <source>
        <dbReference type="SAM" id="Phobius"/>
    </source>
</evidence>
<evidence type="ECO:0000256" key="2">
    <source>
        <dbReference type="ARBA" id="ARBA00004496"/>
    </source>
</evidence>
<feature type="transmembrane region" description="Helical" evidence="11">
    <location>
        <begin position="66"/>
        <end position="86"/>
    </location>
</feature>
<dbReference type="OrthoDB" id="5786980at2759"/>
<accession>A0A8R2A2R0</accession>
<reference evidence="13" key="1">
    <citation type="submission" date="2010-06" db="EMBL/GenBank/DDBJ databases">
        <authorList>
            <person name="Jiang H."/>
            <person name="Abraham K."/>
            <person name="Ali S."/>
            <person name="Alsbrooks S.L."/>
            <person name="Anim B.N."/>
            <person name="Anosike U.S."/>
            <person name="Attaway T."/>
            <person name="Bandaranaike D.P."/>
            <person name="Battles P.K."/>
            <person name="Bell S.N."/>
            <person name="Bell A.V."/>
            <person name="Beltran B."/>
            <person name="Bickham C."/>
            <person name="Bustamante Y."/>
            <person name="Caleb T."/>
            <person name="Canada A."/>
            <person name="Cardenas V."/>
            <person name="Carter K."/>
            <person name="Chacko J."/>
            <person name="Chandrabose M.N."/>
            <person name="Chavez D."/>
            <person name="Chavez A."/>
            <person name="Chen L."/>
            <person name="Chu H.-S."/>
            <person name="Claassen K.J."/>
            <person name="Cockrell R."/>
            <person name="Collins M."/>
            <person name="Cooper J.A."/>
            <person name="Cree A."/>
            <person name="Curry S.M."/>
            <person name="Da Y."/>
            <person name="Dao M.D."/>
            <person name="Das B."/>
            <person name="Davila M.-L."/>
            <person name="Davy-Carroll L."/>
            <person name="Denson S."/>
            <person name="Dinh H."/>
            <person name="Ebong V.E."/>
            <person name="Edwards J.R."/>
            <person name="Egan A."/>
            <person name="El-Daye J."/>
            <person name="Escobedo L."/>
            <person name="Fernandez S."/>
            <person name="Fernando P.R."/>
            <person name="Flagg N."/>
            <person name="Forbes L.D."/>
            <person name="Fowler R.G."/>
            <person name="Fu Q."/>
            <person name="Gabisi R.A."/>
            <person name="Ganer J."/>
            <person name="Garbino Pronczuk A."/>
            <person name="Garcia R.M."/>
            <person name="Garner T."/>
            <person name="Garrett T.E."/>
            <person name="Gonzalez D.A."/>
            <person name="Hamid H."/>
            <person name="Hawkins E.S."/>
            <person name="Hirani K."/>
            <person name="Hogues M.E."/>
            <person name="Hollins B."/>
            <person name="Hsiao C.-H."/>
            <person name="Jabil R."/>
            <person name="James M.L."/>
            <person name="Jhangiani S.N."/>
            <person name="Johnson B."/>
            <person name="Johnson Q."/>
            <person name="Joshi V."/>
            <person name="Kalu J.B."/>
            <person name="Kam C."/>
            <person name="Kashfia A."/>
            <person name="Keebler J."/>
            <person name="Kisamo H."/>
            <person name="Kovar C.L."/>
            <person name="Lago L.A."/>
            <person name="Lai C.-Y."/>
            <person name="Laidlaw J."/>
            <person name="Lara F."/>
            <person name="Le T.-K."/>
            <person name="Lee S.L."/>
            <person name="Legall F.H."/>
            <person name="Lemon S.J."/>
            <person name="Lewis L.R."/>
            <person name="Li B."/>
            <person name="Liu Y."/>
            <person name="Liu Y.-S."/>
            <person name="Lopez J."/>
            <person name="Lozado R.J."/>
            <person name="Lu J."/>
            <person name="Madu R.C."/>
            <person name="Maheshwari M."/>
            <person name="Maheshwari R."/>
            <person name="Malloy K."/>
            <person name="Martinez E."/>
            <person name="Mathew T."/>
            <person name="Mercado I.C."/>
            <person name="Mercado C."/>
            <person name="Meyer B."/>
            <person name="Montgomery K."/>
            <person name="Morgan M.B."/>
            <person name="Munidasa M."/>
            <person name="Nazareth L.V."/>
            <person name="Nelson J."/>
            <person name="Ng B.M."/>
            <person name="Nguyen N.B."/>
            <person name="Nguyen P.Q."/>
            <person name="Nguyen T."/>
            <person name="Obregon M."/>
            <person name="Okwuonu G.O."/>
            <person name="Onwere C.G."/>
            <person name="Orozco G."/>
            <person name="Parra A."/>
            <person name="Patel S."/>
            <person name="Patil S."/>
            <person name="Perez A."/>
            <person name="Perez Y."/>
            <person name="Pham C."/>
            <person name="Primus E.L."/>
            <person name="Pu L.-L."/>
            <person name="Puazo M."/>
            <person name="Qin X."/>
            <person name="Quiroz J.B."/>
            <person name="Reese J."/>
            <person name="Richards S."/>
            <person name="Rives C.M."/>
            <person name="Robberts R."/>
            <person name="Ruiz S.J."/>
            <person name="Ruiz M.J."/>
            <person name="Santibanez J."/>
            <person name="Schneider B.W."/>
            <person name="Sisson I."/>
            <person name="Smith M."/>
            <person name="Sodergren E."/>
            <person name="Song X.-Z."/>
            <person name="Song B.B."/>
            <person name="Summersgill H."/>
            <person name="Thelus R."/>
            <person name="Thornton R.D."/>
            <person name="Trejos Z.Y."/>
            <person name="Usmani K."/>
            <person name="Vattathil S."/>
            <person name="Villasana D."/>
            <person name="Walker D.L."/>
            <person name="Wang S."/>
            <person name="Wang K."/>
            <person name="White C.S."/>
            <person name="Williams A.C."/>
            <person name="Williamson J."/>
            <person name="Wilson K."/>
            <person name="Woghiren I.O."/>
            <person name="Woodworth J.R."/>
            <person name="Worley K.C."/>
            <person name="Wright R.A."/>
            <person name="Wu W."/>
            <person name="Young L."/>
            <person name="Zhang L."/>
            <person name="Zhang J."/>
            <person name="Zhu Y."/>
            <person name="Muzny D.M."/>
            <person name="Weinstock G."/>
            <person name="Gibbs R.A."/>
        </authorList>
    </citation>
    <scope>NUCLEOTIDE SEQUENCE [LARGE SCALE GENOMIC DNA]</scope>
    <source>
        <strain evidence="13">LSR1</strain>
    </source>
</reference>
<evidence type="ECO:0000256" key="8">
    <source>
        <dbReference type="ARBA" id="ARBA00023136"/>
    </source>
</evidence>
<dbReference type="CTD" id="39204"/>
<evidence type="ECO:0000256" key="6">
    <source>
        <dbReference type="ARBA" id="ARBA00022989"/>
    </source>
</evidence>
<dbReference type="PANTHER" id="PTHR20996">
    <property type="entry name" value="NUCLEAR ENVELOPE PHOSPHATASE-REGULATORY SUBUNIT 1"/>
    <property type="match status" value="1"/>
</dbReference>
<dbReference type="GO" id="GO:0005737">
    <property type="term" value="C:cytoplasm"/>
    <property type="evidence" value="ECO:0007669"/>
    <property type="project" value="UniProtKB-SubCell"/>
</dbReference>
<dbReference type="GO" id="GO:0006629">
    <property type="term" value="P:lipid metabolic process"/>
    <property type="evidence" value="ECO:0007669"/>
    <property type="project" value="UniProtKB-KW"/>
</dbReference>
<keyword evidence="8 11" id="KW-0472">Membrane</keyword>
<evidence type="ECO:0000256" key="1">
    <source>
        <dbReference type="ARBA" id="ARBA00004232"/>
    </source>
</evidence>
<dbReference type="OMA" id="NHPFFAI"/>
<evidence type="ECO:0000256" key="3">
    <source>
        <dbReference type="ARBA" id="ARBA00010998"/>
    </source>
</evidence>
<organism evidence="12 13">
    <name type="scientific">Acyrthosiphon pisum</name>
    <name type="common">Pea aphid</name>
    <dbReference type="NCBI Taxonomy" id="7029"/>
    <lineage>
        <taxon>Eukaryota</taxon>
        <taxon>Metazoa</taxon>
        <taxon>Ecdysozoa</taxon>
        <taxon>Arthropoda</taxon>
        <taxon>Hexapoda</taxon>
        <taxon>Insecta</taxon>
        <taxon>Pterygota</taxon>
        <taxon>Neoptera</taxon>
        <taxon>Paraneoptera</taxon>
        <taxon>Hemiptera</taxon>
        <taxon>Sternorrhyncha</taxon>
        <taxon>Aphidomorpha</taxon>
        <taxon>Aphidoidea</taxon>
        <taxon>Aphididae</taxon>
        <taxon>Macrosiphini</taxon>
        <taxon>Acyrthosiphon</taxon>
    </lineage>
</organism>
<keyword evidence="13" id="KW-1185">Reference proteome</keyword>
<keyword evidence="5 11" id="KW-0812">Transmembrane</keyword>
<reference evidence="12" key="2">
    <citation type="submission" date="2022-06" db="UniProtKB">
        <authorList>
            <consortium name="EnsemblMetazoa"/>
        </authorList>
    </citation>
    <scope>IDENTIFICATION</scope>
</reference>
<proteinExistence type="inferred from homology"/>
<dbReference type="Pfam" id="PF09771">
    <property type="entry name" value="Tmemb_18A"/>
    <property type="match status" value="1"/>
</dbReference>
<dbReference type="Proteomes" id="UP000007819">
    <property type="component" value="Chromosome A2"/>
</dbReference>
<sequence>MSYEQTACDDLKAFERRLTEVIASIKPITNRWRTILAISTLSASIGAYYWLTDPQTAKVSFVQSLYNHLLFTISSIMLMILLLTGVHKKVIATSIITSRARQVLADFNMSCDDSGKLILRPRPQQNT</sequence>
<keyword evidence="9" id="KW-0539">Nucleus</keyword>
<evidence type="ECO:0000256" key="5">
    <source>
        <dbReference type="ARBA" id="ARBA00022692"/>
    </source>
</evidence>
<dbReference type="AlphaFoldDB" id="A0A8R2A2R0"/>
<evidence type="ECO:0000256" key="9">
    <source>
        <dbReference type="ARBA" id="ARBA00023242"/>
    </source>
</evidence>
<keyword evidence="7" id="KW-0443">Lipid metabolism</keyword>
<dbReference type="GO" id="GO:0071595">
    <property type="term" value="C:Nem1-Spo7 phosphatase complex"/>
    <property type="evidence" value="ECO:0007669"/>
    <property type="project" value="InterPro"/>
</dbReference>
<dbReference type="PANTHER" id="PTHR20996:SF1">
    <property type="entry name" value="NUCLEAR ENVELOPE PHOSPHATASE-REGULATORY SUBUNIT 1"/>
    <property type="match status" value="1"/>
</dbReference>
<dbReference type="RefSeq" id="XP_001949038.1">
    <property type="nucleotide sequence ID" value="XM_001949003.4"/>
</dbReference>
<evidence type="ECO:0000256" key="4">
    <source>
        <dbReference type="ARBA" id="ARBA00022490"/>
    </source>
</evidence>
<name>A0A8R2A2R0_ACYPI</name>
<dbReference type="KEGG" id="api:100165948"/>
<feature type="transmembrane region" description="Helical" evidence="11">
    <location>
        <begin position="34"/>
        <end position="51"/>
    </location>
</feature>
<protein>
    <recommendedName>
        <fullName evidence="10">Transmembrane protein 188</fullName>
    </recommendedName>
</protein>
<dbReference type="InterPro" id="IPR019168">
    <property type="entry name" value="NEP1-R1"/>
</dbReference>
<evidence type="ECO:0000313" key="12">
    <source>
        <dbReference type="EnsemblMetazoa" id="XP_001949038.1"/>
    </source>
</evidence>
<dbReference type="GeneID" id="100165948"/>
<keyword evidence="6 11" id="KW-1133">Transmembrane helix</keyword>
<evidence type="ECO:0000256" key="7">
    <source>
        <dbReference type="ARBA" id="ARBA00023098"/>
    </source>
</evidence>
<evidence type="ECO:0000313" key="13">
    <source>
        <dbReference type="Proteomes" id="UP000007819"/>
    </source>
</evidence>
<keyword evidence="4" id="KW-0963">Cytoplasm</keyword>